<dbReference type="EMBL" id="JABFTP020000185">
    <property type="protein sequence ID" value="KAL3288248.1"/>
    <property type="molecule type" value="Genomic_DNA"/>
</dbReference>
<feature type="compositionally biased region" description="Polar residues" evidence="1">
    <location>
        <begin position="33"/>
        <end position="47"/>
    </location>
</feature>
<keyword evidence="3" id="KW-1185">Reference proteome</keyword>
<sequence length="86" mass="9558">MPAKMHYPETLQTRIENQYVHLTGPSNERQEKASPTTESEGDQSSAAGTDEPVSSFIISPKMLRSSPHKTVGEKRETHDSTRDMTA</sequence>
<accession>A0ABD2PC23</accession>
<organism evidence="2 3">
    <name type="scientific">Cryptolaemus montrouzieri</name>
    <dbReference type="NCBI Taxonomy" id="559131"/>
    <lineage>
        <taxon>Eukaryota</taxon>
        <taxon>Metazoa</taxon>
        <taxon>Ecdysozoa</taxon>
        <taxon>Arthropoda</taxon>
        <taxon>Hexapoda</taxon>
        <taxon>Insecta</taxon>
        <taxon>Pterygota</taxon>
        <taxon>Neoptera</taxon>
        <taxon>Endopterygota</taxon>
        <taxon>Coleoptera</taxon>
        <taxon>Polyphaga</taxon>
        <taxon>Cucujiformia</taxon>
        <taxon>Coccinelloidea</taxon>
        <taxon>Coccinellidae</taxon>
        <taxon>Scymninae</taxon>
        <taxon>Scymnini</taxon>
        <taxon>Cryptolaemus</taxon>
    </lineage>
</organism>
<proteinExistence type="predicted"/>
<name>A0ABD2PC23_9CUCU</name>
<dbReference type="Proteomes" id="UP001516400">
    <property type="component" value="Unassembled WGS sequence"/>
</dbReference>
<gene>
    <name evidence="2" type="ORF">HHI36_002697</name>
</gene>
<protein>
    <submittedName>
        <fullName evidence="2">Uncharacterized protein</fullName>
    </submittedName>
</protein>
<reference evidence="2 3" key="1">
    <citation type="journal article" date="2021" name="BMC Biol.">
        <title>Horizontally acquired antibacterial genes associated with adaptive radiation of ladybird beetles.</title>
        <authorList>
            <person name="Li H.S."/>
            <person name="Tang X.F."/>
            <person name="Huang Y.H."/>
            <person name="Xu Z.Y."/>
            <person name="Chen M.L."/>
            <person name="Du X.Y."/>
            <person name="Qiu B.Y."/>
            <person name="Chen P.T."/>
            <person name="Zhang W."/>
            <person name="Slipinski A."/>
            <person name="Escalona H.E."/>
            <person name="Waterhouse R.M."/>
            <person name="Zwick A."/>
            <person name="Pang H."/>
        </authorList>
    </citation>
    <scope>NUCLEOTIDE SEQUENCE [LARGE SCALE GENOMIC DNA]</scope>
    <source>
        <strain evidence="2">SYSU2018</strain>
    </source>
</reference>
<evidence type="ECO:0000313" key="2">
    <source>
        <dbReference type="EMBL" id="KAL3288248.1"/>
    </source>
</evidence>
<dbReference type="AlphaFoldDB" id="A0ABD2PC23"/>
<comment type="caution">
    <text evidence="2">The sequence shown here is derived from an EMBL/GenBank/DDBJ whole genome shotgun (WGS) entry which is preliminary data.</text>
</comment>
<evidence type="ECO:0000313" key="3">
    <source>
        <dbReference type="Proteomes" id="UP001516400"/>
    </source>
</evidence>
<feature type="region of interest" description="Disordered" evidence="1">
    <location>
        <begin position="1"/>
        <end position="86"/>
    </location>
</feature>
<evidence type="ECO:0000256" key="1">
    <source>
        <dbReference type="SAM" id="MobiDB-lite"/>
    </source>
</evidence>
<feature type="compositionally biased region" description="Basic and acidic residues" evidence="1">
    <location>
        <begin position="70"/>
        <end position="86"/>
    </location>
</feature>